<feature type="region of interest" description="Disordered" evidence="1">
    <location>
        <begin position="144"/>
        <end position="164"/>
    </location>
</feature>
<dbReference type="EMBL" id="JPKZ01000424">
    <property type="protein sequence ID" value="KHN87483.1"/>
    <property type="molecule type" value="Genomic_DNA"/>
</dbReference>
<reference evidence="2 3" key="1">
    <citation type="submission" date="2014-11" db="EMBL/GenBank/DDBJ databases">
        <title>Genetic blueprint of the zoonotic pathogen Toxocara canis.</title>
        <authorList>
            <person name="Zhu X.-Q."/>
            <person name="Korhonen P.K."/>
            <person name="Cai H."/>
            <person name="Young N.D."/>
            <person name="Nejsum P."/>
            <person name="von Samson-Himmelstjerna G."/>
            <person name="Boag P.R."/>
            <person name="Tan P."/>
            <person name="Li Q."/>
            <person name="Min J."/>
            <person name="Yang Y."/>
            <person name="Wang X."/>
            <person name="Fang X."/>
            <person name="Hall R.S."/>
            <person name="Hofmann A."/>
            <person name="Sternberg P.W."/>
            <person name="Jex A.R."/>
            <person name="Gasser R.B."/>
        </authorList>
    </citation>
    <scope>NUCLEOTIDE SEQUENCE [LARGE SCALE GENOMIC DNA]</scope>
    <source>
        <strain evidence="2">PN_DK_2014</strain>
    </source>
</reference>
<evidence type="ECO:0000313" key="3">
    <source>
        <dbReference type="Proteomes" id="UP000031036"/>
    </source>
</evidence>
<evidence type="ECO:0000256" key="1">
    <source>
        <dbReference type="SAM" id="MobiDB-lite"/>
    </source>
</evidence>
<sequence>MHQDGGCVSYSNFKLTWLGGFRDQEGGAFMVRLGHCTFGQADPCGSPELGLANSIIFAFGDSVRASPRAHLMGEWRSLGRSSSQLQCEAVVSNVCDSASLGLTFFCKEREDTVRKGGKEGRDKESVYKSGNLYRMEVERRGLKGIGNRSRLREGRREKEPNNNE</sequence>
<protein>
    <submittedName>
        <fullName evidence="2">Uncharacterized protein</fullName>
    </submittedName>
</protein>
<comment type="caution">
    <text evidence="2">The sequence shown here is derived from an EMBL/GenBank/DDBJ whole genome shotgun (WGS) entry which is preliminary data.</text>
</comment>
<proteinExistence type="predicted"/>
<gene>
    <name evidence="2" type="ORF">Tcan_08932</name>
</gene>
<accession>A0A0B2W0J8</accession>
<dbReference type="AlphaFoldDB" id="A0A0B2W0J8"/>
<keyword evidence="3" id="KW-1185">Reference proteome</keyword>
<feature type="compositionally biased region" description="Basic and acidic residues" evidence="1">
    <location>
        <begin position="150"/>
        <end position="164"/>
    </location>
</feature>
<organism evidence="2 3">
    <name type="scientific">Toxocara canis</name>
    <name type="common">Canine roundworm</name>
    <dbReference type="NCBI Taxonomy" id="6265"/>
    <lineage>
        <taxon>Eukaryota</taxon>
        <taxon>Metazoa</taxon>
        <taxon>Ecdysozoa</taxon>
        <taxon>Nematoda</taxon>
        <taxon>Chromadorea</taxon>
        <taxon>Rhabditida</taxon>
        <taxon>Spirurina</taxon>
        <taxon>Ascaridomorpha</taxon>
        <taxon>Ascaridoidea</taxon>
        <taxon>Toxocaridae</taxon>
        <taxon>Toxocara</taxon>
    </lineage>
</organism>
<name>A0A0B2W0J8_TOXCA</name>
<dbReference type="Proteomes" id="UP000031036">
    <property type="component" value="Unassembled WGS sequence"/>
</dbReference>
<evidence type="ECO:0000313" key="2">
    <source>
        <dbReference type="EMBL" id="KHN87483.1"/>
    </source>
</evidence>
<dbReference type="OrthoDB" id="5861060at2759"/>